<organism evidence="1 2">
    <name type="scientific">Ambispora leptoticha</name>
    <dbReference type="NCBI Taxonomy" id="144679"/>
    <lineage>
        <taxon>Eukaryota</taxon>
        <taxon>Fungi</taxon>
        <taxon>Fungi incertae sedis</taxon>
        <taxon>Mucoromycota</taxon>
        <taxon>Glomeromycotina</taxon>
        <taxon>Glomeromycetes</taxon>
        <taxon>Archaeosporales</taxon>
        <taxon>Ambisporaceae</taxon>
        <taxon>Ambispora</taxon>
    </lineage>
</organism>
<dbReference type="AlphaFoldDB" id="A0A9N9EP89"/>
<keyword evidence="2" id="KW-1185">Reference proteome</keyword>
<feature type="non-terminal residue" evidence="1">
    <location>
        <position position="1"/>
    </location>
</feature>
<evidence type="ECO:0000313" key="2">
    <source>
        <dbReference type="Proteomes" id="UP000789508"/>
    </source>
</evidence>
<gene>
    <name evidence="1" type="ORF">ALEPTO_LOCUS11108</name>
</gene>
<reference evidence="1" key="1">
    <citation type="submission" date="2021-06" db="EMBL/GenBank/DDBJ databases">
        <authorList>
            <person name="Kallberg Y."/>
            <person name="Tangrot J."/>
            <person name="Rosling A."/>
        </authorList>
    </citation>
    <scope>NUCLEOTIDE SEQUENCE</scope>
    <source>
        <strain evidence="1">FL130A</strain>
    </source>
</reference>
<proteinExistence type="predicted"/>
<accession>A0A9N9EP89</accession>
<dbReference type="EMBL" id="CAJVPS010015923">
    <property type="protein sequence ID" value="CAG8688049.1"/>
    <property type="molecule type" value="Genomic_DNA"/>
</dbReference>
<evidence type="ECO:0000313" key="1">
    <source>
        <dbReference type="EMBL" id="CAG8688049.1"/>
    </source>
</evidence>
<name>A0A9N9EP89_9GLOM</name>
<dbReference type="OrthoDB" id="10664411at2759"/>
<dbReference type="Proteomes" id="UP000789508">
    <property type="component" value="Unassembled WGS sequence"/>
</dbReference>
<comment type="caution">
    <text evidence="1">The sequence shown here is derived from an EMBL/GenBank/DDBJ whole genome shotgun (WGS) entry which is preliminary data.</text>
</comment>
<sequence length="249" mass="28445">MAAQTAKENDFDIIANPSLESQISSAGKYQGFPIASLEKYKTVETSITTGFSLNNPSKIVVEKNRYTKTNIDEFRKFFTNDLNQSDPKYFRGFRPGDIKQLPDGKVVSVNHQADIRDKTDNHLPDNKWVEKKIKNRYSAEIETKKNEVIDRMKMLFQAEIDAAANEDYGSGRLSSERKSIFTTHRSQIENLSLLTEIKQLIKSLVKAERFIAEFKNLDKMASAQKLKEEYRNGSGDKKTAYTIVNQVDN</sequence>
<protein>
    <submittedName>
        <fullName evidence="1">11698_t:CDS:1</fullName>
    </submittedName>
</protein>